<comment type="catalytic activity">
    <reaction evidence="9 10">
        <text>D-gluconate + ATP = 6-phospho-D-gluconate + ADP + H(+)</text>
        <dbReference type="Rhea" id="RHEA:19433"/>
        <dbReference type="ChEBI" id="CHEBI:15378"/>
        <dbReference type="ChEBI" id="CHEBI:18391"/>
        <dbReference type="ChEBI" id="CHEBI:30616"/>
        <dbReference type="ChEBI" id="CHEBI:58759"/>
        <dbReference type="ChEBI" id="CHEBI:456216"/>
        <dbReference type="EC" id="2.7.1.12"/>
    </reaction>
</comment>
<evidence type="ECO:0000256" key="3">
    <source>
        <dbReference type="ARBA" id="ARBA00012054"/>
    </source>
</evidence>
<keyword evidence="7 10" id="KW-0067">ATP-binding</keyword>
<keyword evidence="4 10" id="KW-0808">Transferase</keyword>
<keyword evidence="8" id="KW-0311">Gluconate utilization</keyword>
<dbReference type="GO" id="GO:0005524">
    <property type="term" value="F:ATP binding"/>
    <property type="evidence" value="ECO:0007669"/>
    <property type="project" value="UniProtKB-KW"/>
</dbReference>
<organism evidence="11 12">
    <name type="scientific">Flaviflexus salsibiostraticola</name>
    <dbReference type="NCBI Taxonomy" id="1282737"/>
    <lineage>
        <taxon>Bacteria</taxon>
        <taxon>Bacillati</taxon>
        <taxon>Actinomycetota</taxon>
        <taxon>Actinomycetes</taxon>
        <taxon>Actinomycetales</taxon>
        <taxon>Actinomycetaceae</taxon>
        <taxon>Flaviflexus</taxon>
    </lineage>
</organism>
<dbReference type="InterPro" id="IPR006001">
    <property type="entry name" value="Therm_gnt_kin"/>
</dbReference>
<evidence type="ECO:0000256" key="8">
    <source>
        <dbReference type="ARBA" id="ARBA00023064"/>
    </source>
</evidence>
<dbReference type="AlphaFoldDB" id="A0A3S8ZA34"/>
<dbReference type="EMBL" id="CP034438">
    <property type="protein sequence ID" value="AZN30330.1"/>
    <property type="molecule type" value="Genomic_DNA"/>
</dbReference>
<dbReference type="Proteomes" id="UP000270021">
    <property type="component" value="Chromosome"/>
</dbReference>
<dbReference type="OrthoDB" id="9795716at2"/>
<protein>
    <recommendedName>
        <fullName evidence="3 10">Gluconokinase</fullName>
        <ecNumber evidence="3 10">2.7.1.12</ecNumber>
    </recommendedName>
</protein>
<name>A0A3S8ZA34_9ACTO</name>
<comment type="similarity">
    <text evidence="2 10">Belongs to the gluconokinase GntK/GntV family.</text>
</comment>
<dbReference type="Gene3D" id="3.40.50.300">
    <property type="entry name" value="P-loop containing nucleotide triphosphate hydrolases"/>
    <property type="match status" value="1"/>
</dbReference>
<dbReference type="Pfam" id="PF13671">
    <property type="entry name" value="AAA_33"/>
    <property type="match status" value="1"/>
</dbReference>
<evidence type="ECO:0000256" key="1">
    <source>
        <dbReference type="ARBA" id="ARBA00004761"/>
    </source>
</evidence>
<keyword evidence="12" id="KW-1185">Reference proteome</keyword>
<accession>A0A3S8ZA34</accession>
<evidence type="ECO:0000313" key="11">
    <source>
        <dbReference type="EMBL" id="AZN30330.1"/>
    </source>
</evidence>
<dbReference type="NCBIfam" id="TIGR01313">
    <property type="entry name" value="therm_gnt_kin"/>
    <property type="match status" value="1"/>
</dbReference>
<evidence type="ECO:0000313" key="12">
    <source>
        <dbReference type="Proteomes" id="UP000270021"/>
    </source>
</evidence>
<dbReference type="EC" id="2.7.1.12" evidence="3 10"/>
<reference evidence="11 12" key="1">
    <citation type="submission" date="2018-12" db="EMBL/GenBank/DDBJ databases">
        <title>Complete genome sequence of Flaviflexus salsibiostraticola KCTC 33148.</title>
        <authorList>
            <person name="Bae J.-W."/>
        </authorList>
    </citation>
    <scope>NUCLEOTIDE SEQUENCE [LARGE SCALE GENOMIC DNA]</scope>
    <source>
        <strain evidence="11 12">KCTC 33148</strain>
    </source>
</reference>
<evidence type="ECO:0000256" key="5">
    <source>
        <dbReference type="ARBA" id="ARBA00022741"/>
    </source>
</evidence>
<dbReference type="PANTHER" id="PTHR43442">
    <property type="entry name" value="GLUCONOKINASE-RELATED"/>
    <property type="match status" value="1"/>
</dbReference>
<dbReference type="GO" id="GO:0046316">
    <property type="term" value="F:gluconokinase activity"/>
    <property type="evidence" value="ECO:0007669"/>
    <property type="project" value="UniProtKB-EC"/>
</dbReference>
<dbReference type="GO" id="GO:0019521">
    <property type="term" value="P:D-gluconate metabolic process"/>
    <property type="evidence" value="ECO:0007669"/>
    <property type="project" value="UniProtKB-KW"/>
</dbReference>
<dbReference type="SUPFAM" id="SSF52540">
    <property type="entry name" value="P-loop containing nucleoside triphosphate hydrolases"/>
    <property type="match status" value="1"/>
</dbReference>
<evidence type="ECO:0000256" key="10">
    <source>
        <dbReference type="RuleBase" id="RU363066"/>
    </source>
</evidence>
<evidence type="ECO:0000256" key="7">
    <source>
        <dbReference type="ARBA" id="ARBA00022840"/>
    </source>
</evidence>
<keyword evidence="6 10" id="KW-0418">Kinase</keyword>
<dbReference type="KEGG" id="fsl:EJO69_08440"/>
<dbReference type="RefSeq" id="WP_126040978.1">
    <property type="nucleotide sequence ID" value="NZ_CP034438.1"/>
</dbReference>
<proteinExistence type="inferred from homology"/>
<dbReference type="FunFam" id="3.40.50.300:FF:000522">
    <property type="entry name" value="Gluconokinase"/>
    <property type="match status" value="1"/>
</dbReference>
<evidence type="ECO:0000256" key="6">
    <source>
        <dbReference type="ARBA" id="ARBA00022777"/>
    </source>
</evidence>
<dbReference type="InterPro" id="IPR027417">
    <property type="entry name" value="P-loop_NTPase"/>
</dbReference>
<comment type="pathway">
    <text evidence="1">Carbohydrate acid metabolism.</text>
</comment>
<evidence type="ECO:0000256" key="4">
    <source>
        <dbReference type="ARBA" id="ARBA00022679"/>
    </source>
</evidence>
<sequence>MVRHIVCMGVSATGKTTIGRLLAQRFGDIEFLEGDDLHSQENRDRMARGVALTDEDRAPWLARIREWMNDRGRSGRSTVVACSALKRGYRDVLREAEGDVVFVHISPPEDLLRARMRERTGHYMGPEQLDDQLATLEPLGSDEAGFTVDNRQGPEMVADEIATRLTAL</sequence>
<dbReference type="CDD" id="cd02021">
    <property type="entry name" value="GntK"/>
    <property type="match status" value="1"/>
</dbReference>
<evidence type="ECO:0000256" key="9">
    <source>
        <dbReference type="ARBA" id="ARBA00048090"/>
    </source>
</evidence>
<dbReference type="PANTHER" id="PTHR43442:SF3">
    <property type="entry name" value="GLUCONOKINASE-RELATED"/>
    <property type="match status" value="1"/>
</dbReference>
<gene>
    <name evidence="11" type="ORF">EJO69_08440</name>
</gene>
<evidence type="ECO:0000256" key="2">
    <source>
        <dbReference type="ARBA" id="ARBA00008420"/>
    </source>
</evidence>
<dbReference type="GO" id="GO:0005737">
    <property type="term" value="C:cytoplasm"/>
    <property type="evidence" value="ECO:0007669"/>
    <property type="project" value="TreeGrafter"/>
</dbReference>
<keyword evidence="5 10" id="KW-0547">Nucleotide-binding</keyword>